<evidence type="ECO:0000259" key="2">
    <source>
        <dbReference type="Pfam" id="PF03070"/>
    </source>
</evidence>
<gene>
    <name evidence="3" type="ORF">CEUR00632_LOCUS18312</name>
</gene>
<protein>
    <recommendedName>
        <fullName evidence="2">Thiaminase-2/PQQC domain-containing protein</fullName>
    </recommendedName>
</protein>
<dbReference type="InterPro" id="IPR050967">
    <property type="entry name" value="Thiamine_Salvage_TenA"/>
</dbReference>
<dbReference type="Gene3D" id="1.20.910.10">
    <property type="entry name" value="Heme oxygenase-like"/>
    <property type="match status" value="1"/>
</dbReference>
<dbReference type="AlphaFoldDB" id="A0A7R9Z5I4"/>
<dbReference type="EMBL" id="HBEC01039401">
    <property type="protein sequence ID" value="CAD8305881.1"/>
    <property type="molecule type" value="Transcribed_RNA"/>
</dbReference>
<reference evidence="3" key="1">
    <citation type="submission" date="2021-01" db="EMBL/GenBank/DDBJ databases">
        <authorList>
            <person name="Corre E."/>
            <person name="Pelletier E."/>
            <person name="Niang G."/>
            <person name="Scheremetjew M."/>
            <person name="Finn R."/>
            <person name="Kale V."/>
            <person name="Holt S."/>
            <person name="Cochrane G."/>
            <person name="Meng A."/>
            <person name="Brown T."/>
            <person name="Cohen L."/>
        </authorList>
    </citation>
    <scope>NUCLEOTIDE SEQUENCE</scope>
    <source>
        <strain evidence="3">CCMP219</strain>
    </source>
</reference>
<organism evidence="3">
    <name type="scientific">Chlamydomonas euryale</name>
    <dbReference type="NCBI Taxonomy" id="1486919"/>
    <lineage>
        <taxon>Eukaryota</taxon>
        <taxon>Viridiplantae</taxon>
        <taxon>Chlorophyta</taxon>
        <taxon>core chlorophytes</taxon>
        <taxon>Chlorophyceae</taxon>
        <taxon>CS clade</taxon>
        <taxon>Chlamydomonadales</taxon>
        <taxon>Chlamydomonadaceae</taxon>
        <taxon>Chlamydomonas</taxon>
    </lineage>
</organism>
<dbReference type="GO" id="GO:0006772">
    <property type="term" value="P:thiamine metabolic process"/>
    <property type="evidence" value="ECO:0007669"/>
    <property type="project" value="UniProtKB-ARBA"/>
</dbReference>
<evidence type="ECO:0000313" key="3">
    <source>
        <dbReference type="EMBL" id="CAD8305881.1"/>
    </source>
</evidence>
<feature type="domain" description="Thiaminase-2/PQQC" evidence="2">
    <location>
        <begin position="63"/>
        <end position="262"/>
    </location>
</feature>
<name>A0A7R9Z5I4_9CHLO</name>
<dbReference type="PANTHER" id="PTHR43198">
    <property type="entry name" value="BIFUNCTIONAL TH2 PROTEIN"/>
    <property type="match status" value="1"/>
</dbReference>
<proteinExistence type="predicted"/>
<dbReference type="Pfam" id="PF03070">
    <property type="entry name" value="TENA_THI-4"/>
    <property type="match status" value="1"/>
</dbReference>
<sequence length="275" mass="29789">MTSDALARAPADTPTATEIDRCTHPEGDDSAEGCPARHAVLPLPAGLPASPVDGLSYRLWTGAEPTAQACLRHPFVQGMATGELPRLAFQHYLGQDFVYLKSFAKAYELTLPKCQTGEVRDAVASFIDGVNKELMLHEGYAASWGVSMDSVTAAPATTAYTDFLLEVASCPNMGVDHVFAAMAPCARLYGYLACQLARAYVGRWEASPYARWIRSYSADEYLALPALQEQLLDRMAGRVAEAELQRLYDRAMDLELGFFEAASACLLLPALKAVA</sequence>
<dbReference type="InterPro" id="IPR016084">
    <property type="entry name" value="Haem_Oase-like_multi-hlx"/>
</dbReference>
<dbReference type="GO" id="GO:0005829">
    <property type="term" value="C:cytosol"/>
    <property type="evidence" value="ECO:0007669"/>
    <property type="project" value="TreeGrafter"/>
</dbReference>
<accession>A0A7R9Z5I4</accession>
<dbReference type="CDD" id="cd19368">
    <property type="entry name" value="TenA_C_AtTH2-like"/>
    <property type="match status" value="1"/>
</dbReference>
<dbReference type="PANTHER" id="PTHR43198:SF2">
    <property type="entry name" value="SI:CH1073-67J19.1-RELATED"/>
    <property type="match status" value="1"/>
</dbReference>
<feature type="compositionally biased region" description="Basic and acidic residues" evidence="1">
    <location>
        <begin position="18"/>
        <end position="27"/>
    </location>
</feature>
<feature type="region of interest" description="Disordered" evidence="1">
    <location>
        <begin position="1"/>
        <end position="34"/>
    </location>
</feature>
<dbReference type="SUPFAM" id="SSF48613">
    <property type="entry name" value="Heme oxygenase-like"/>
    <property type="match status" value="1"/>
</dbReference>
<dbReference type="InterPro" id="IPR004305">
    <property type="entry name" value="Thiaminase-2/PQQC"/>
</dbReference>
<evidence type="ECO:0000256" key="1">
    <source>
        <dbReference type="SAM" id="MobiDB-lite"/>
    </source>
</evidence>